<evidence type="ECO:0000256" key="8">
    <source>
        <dbReference type="ARBA" id="ARBA00045204"/>
    </source>
</evidence>
<protein>
    <recommendedName>
        <fullName evidence="3">Signal peptidase complex subunit 1</fullName>
    </recommendedName>
</protein>
<evidence type="ECO:0000256" key="4">
    <source>
        <dbReference type="ARBA" id="ARBA00022692"/>
    </source>
</evidence>
<keyword evidence="6 9" id="KW-1133">Transmembrane helix</keyword>
<name>A0AAV5RBC6_PICKL</name>
<evidence type="ECO:0000256" key="3">
    <source>
        <dbReference type="ARBA" id="ARBA00017059"/>
    </source>
</evidence>
<reference evidence="10 11" key="1">
    <citation type="journal article" date="2023" name="Elife">
        <title>Identification of key yeast species and microbe-microbe interactions impacting larval growth of Drosophila in the wild.</title>
        <authorList>
            <person name="Mure A."/>
            <person name="Sugiura Y."/>
            <person name="Maeda R."/>
            <person name="Honda K."/>
            <person name="Sakurai N."/>
            <person name="Takahashi Y."/>
            <person name="Watada M."/>
            <person name="Katoh T."/>
            <person name="Gotoh A."/>
            <person name="Gotoh Y."/>
            <person name="Taniguchi I."/>
            <person name="Nakamura K."/>
            <person name="Hayashi T."/>
            <person name="Katayama T."/>
            <person name="Uemura T."/>
            <person name="Hattori Y."/>
        </authorList>
    </citation>
    <scope>NUCLEOTIDE SEQUENCE [LARGE SCALE GENOMIC DNA]</scope>
    <source>
        <strain evidence="10 11">PK-24</strain>
    </source>
</reference>
<dbReference type="AlphaFoldDB" id="A0AAV5RBC6"/>
<keyword evidence="7 9" id="KW-0472">Membrane</keyword>
<dbReference type="Pfam" id="PF06645">
    <property type="entry name" value="SPC12"/>
    <property type="match status" value="1"/>
</dbReference>
<evidence type="ECO:0000313" key="11">
    <source>
        <dbReference type="Proteomes" id="UP001378960"/>
    </source>
</evidence>
<keyword evidence="5" id="KW-0256">Endoplasmic reticulum</keyword>
<evidence type="ECO:0000256" key="6">
    <source>
        <dbReference type="ARBA" id="ARBA00022989"/>
    </source>
</evidence>
<feature type="transmembrane region" description="Helical" evidence="9">
    <location>
        <begin position="21"/>
        <end position="43"/>
    </location>
</feature>
<feature type="transmembrane region" description="Helical" evidence="9">
    <location>
        <begin position="49"/>
        <end position="72"/>
    </location>
</feature>
<evidence type="ECO:0000256" key="2">
    <source>
        <dbReference type="ARBA" id="ARBA00005245"/>
    </source>
</evidence>
<dbReference type="EMBL" id="BTGB01000009">
    <property type="protein sequence ID" value="GMM48088.1"/>
    <property type="molecule type" value="Genomic_DNA"/>
</dbReference>
<dbReference type="PANTHER" id="PTHR13202:SF0">
    <property type="entry name" value="SIGNAL PEPTIDASE COMPLEX SUBUNIT 1"/>
    <property type="match status" value="1"/>
</dbReference>
<comment type="function">
    <text evidence="8">Component of the signal peptidase complex (SPC) which catalyzes the cleavage of N-terminal signal sequences from nascent proteins as they are translocated into the lumen of the endoplasmic reticulum. Dispensable for SPC enzymatic activity.</text>
</comment>
<dbReference type="Proteomes" id="UP001378960">
    <property type="component" value="Unassembled WGS sequence"/>
</dbReference>
<dbReference type="PANTHER" id="PTHR13202">
    <property type="entry name" value="MICROSOMAL SIGNAL PEPTIDASE 12 KDA SUBUNIT"/>
    <property type="match status" value="1"/>
</dbReference>
<comment type="subcellular location">
    <subcellularLocation>
        <location evidence="1">Endoplasmic reticulum membrane</location>
        <topology evidence="1">Multi-pass membrane protein</topology>
    </subcellularLocation>
</comment>
<gene>
    <name evidence="10" type="ORF">DAPK24_046860</name>
</gene>
<dbReference type="GO" id="GO:0005787">
    <property type="term" value="C:signal peptidase complex"/>
    <property type="evidence" value="ECO:0007669"/>
    <property type="project" value="InterPro"/>
</dbReference>
<proteinExistence type="inferred from homology"/>
<dbReference type="GO" id="GO:0045047">
    <property type="term" value="P:protein targeting to ER"/>
    <property type="evidence" value="ECO:0007669"/>
    <property type="project" value="TreeGrafter"/>
</dbReference>
<dbReference type="InterPro" id="IPR009542">
    <property type="entry name" value="Spc1/SPCS1"/>
</dbReference>
<organism evidence="10 11">
    <name type="scientific">Pichia kluyveri</name>
    <name type="common">Yeast</name>
    <dbReference type="NCBI Taxonomy" id="36015"/>
    <lineage>
        <taxon>Eukaryota</taxon>
        <taxon>Fungi</taxon>
        <taxon>Dikarya</taxon>
        <taxon>Ascomycota</taxon>
        <taxon>Saccharomycotina</taxon>
        <taxon>Pichiomycetes</taxon>
        <taxon>Pichiales</taxon>
        <taxon>Pichiaceae</taxon>
        <taxon>Pichia</taxon>
    </lineage>
</organism>
<sequence length="93" mass="10819">MDTSQLERFIEFPIDFKGQQLVERISYVLITFGFIISLFFGFALQDITYSFYAFIPFVLLSIIIVLPSYPAYNKNPTVFLKRPVSKPINIEIN</sequence>
<dbReference type="GO" id="GO:0006465">
    <property type="term" value="P:signal peptide processing"/>
    <property type="evidence" value="ECO:0007669"/>
    <property type="project" value="InterPro"/>
</dbReference>
<comment type="caution">
    <text evidence="10">The sequence shown here is derived from an EMBL/GenBank/DDBJ whole genome shotgun (WGS) entry which is preliminary data.</text>
</comment>
<evidence type="ECO:0000256" key="7">
    <source>
        <dbReference type="ARBA" id="ARBA00023136"/>
    </source>
</evidence>
<keyword evidence="11" id="KW-1185">Reference proteome</keyword>
<keyword evidence="4 9" id="KW-0812">Transmembrane</keyword>
<evidence type="ECO:0000313" key="10">
    <source>
        <dbReference type="EMBL" id="GMM48088.1"/>
    </source>
</evidence>
<evidence type="ECO:0000256" key="5">
    <source>
        <dbReference type="ARBA" id="ARBA00022824"/>
    </source>
</evidence>
<accession>A0AAV5RBC6</accession>
<comment type="similarity">
    <text evidence="2">Belongs to the SPCS1 family.</text>
</comment>
<evidence type="ECO:0000256" key="9">
    <source>
        <dbReference type="SAM" id="Phobius"/>
    </source>
</evidence>
<evidence type="ECO:0000256" key="1">
    <source>
        <dbReference type="ARBA" id="ARBA00004477"/>
    </source>
</evidence>